<evidence type="ECO:0000256" key="1">
    <source>
        <dbReference type="SAM" id="Phobius"/>
    </source>
</evidence>
<name>A0A1I0S3E0_9FLAO</name>
<proteinExistence type="predicted"/>
<evidence type="ECO:0000313" key="3">
    <source>
        <dbReference type="Proteomes" id="UP000199469"/>
    </source>
</evidence>
<feature type="transmembrane region" description="Helical" evidence="1">
    <location>
        <begin position="159"/>
        <end position="179"/>
    </location>
</feature>
<protein>
    <submittedName>
        <fullName evidence="2">Uncharacterized protein</fullName>
    </submittedName>
</protein>
<gene>
    <name evidence="2" type="ORF">SAMN05421841_4112</name>
</gene>
<keyword evidence="3" id="KW-1185">Reference proteome</keyword>
<feature type="transmembrane region" description="Helical" evidence="1">
    <location>
        <begin position="96"/>
        <end position="119"/>
    </location>
</feature>
<sequence length="236" mass="27964">MEINSAITVGFIVATHMFLFCIIGYYINMKLFKLDINALTIFMFFSKPLYSYQLKNGIKINFGYIPITSYLNYSSDQELSIPESDILMRERRKKGAAFQLVMLFLLTSTISVLSLVLGFNPVKILLDFWINSYEFIKGNQTESDFLNFIHHQYEVYGKYFFIFFAVMSYFILITAVMIITSLWHWFYITLFVLLVISYFVFGLQYLKLPFTFYIDLFLTLTISGFIYFLLLRYFIK</sequence>
<accession>A0A1I0S3E0</accession>
<feature type="transmembrane region" description="Helical" evidence="1">
    <location>
        <begin position="6"/>
        <end position="27"/>
    </location>
</feature>
<organism evidence="2 3">
    <name type="scientific">Chryseobacterium wanjuense</name>
    <dbReference type="NCBI Taxonomy" id="356305"/>
    <lineage>
        <taxon>Bacteria</taxon>
        <taxon>Pseudomonadati</taxon>
        <taxon>Bacteroidota</taxon>
        <taxon>Flavobacteriia</taxon>
        <taxon>Flavobacteriales</taxon>
        <taxon>Weeksellaceae</taxon>
        <taxon>Chryseobacterium group</taxon>
        <taxon>Chryseobacterium</taxon>
    </lineage>
</organism>
<evidence type="ECO:0000313" key="2">
    <source>
        <dbReference type="EMBL" id="SEW49312.1"/>
    </source>
</evidence>
<dbReference type="EMBL" id="FOIU01000005">
    <property type="protein sequence ID" value="SEW49312.1"/>
    <property type="molecule type" value="Genomic_DNA"/>
</dbReference>
<feature type="transmembrane region" description="Helical" evidence="1">
    <location>
        <begin position="212"/>
        <end position="235"/>
    </location>
</feature>
<dbReference type="RefSeq" id="WP_089796005.1">
    <property type="nucleotide sequence ID" value="NZ_FOIU01000005.1"/>
</dbReference>
<dbReference type="STRING" id="356305.SAMN05421841_4112"/>
<keyword evidence="1" id="KW-1133">Transmembrane helix</keyword>
<reference evidence="3" key="1">
    <citation type="submission" date="2016-10" db="EMBL/GenBank/DDBJ databases">
        <authorList>
            <person name="Varghese N."/>
            <person name="Submissions S."/>
        </authorList>
    </citation>
    <scope>NUCLEOTIDE SEQUENCE [LARGE SCALE GENOMIC DNA]</scope>
    <source>
        <strain evidence="3">DSM 17724</strain>
    </source>
</reference>
<dbReference type="OrthoDB" id="1258675at2"/>
<keyword evidence="1" id="KW-0472">Membrane</keyword>
<feature type="transmembrane region" description="Helical" evidence="1">
    <location>
        <begin position="186"/>
        <end position="206"/>
    </location>
</feature>
<keyword evidence="1" id="KW-0812">Transmembrane</keyword>
<dbReference type="Proteomes" id="UP000199469">
    <property type="component" value="Unassembled WGS sequence"/>
</dbReference>
<dbReference type="AlphaFoldDB" id="A0A1I0S3E0"/>